<accession>A0A3B1CXW2</accession>
<dbReference type="InterPro" id="IPR052182">
    <property type="entry name" value="Glycogen/Maltodextrin_Phosph"/>
</dbReference>
<keyword evidence="2" id="KW-0328">Glycosyltransferase</keyword>
<dbReference type="AlphaFoldDB" id="A0A3B1CXW2"/>
<dbReference type="Pfam" id="PF00343">
    <property type="entry name" value="Phosphorylase"/>
    <property type="match status" value="1"/>
</dbReference>
<organism evidence="2">
    <name type="scientific">hydrothermal vent metagenome</name>
    <dbReference type="NCBI Taxonomy" id="652676"/>
    <lineage>
        <taxon>unclassified sequences</taxon>
        <taxon>metagenomes</taxon>
        <taxon>ecological metagenomes</taxon>
    </lineage>
</organism>
<sequence length="571" mass="65529">MSLLSDFLDEPKIAYFSMEIGLRREMPTYSGGLGVLAGDTIKSSADLKLPLVAVTLLSRKGFFEQDITPEGRQVEYPSEWEPSDFMQLLPEKVTVEIEGREVFVRAWLYMVESIVGGRVPVLFLDTDIEENSPEDRTITDHLYGGDRLYRIKQEIVLGIGGVRILGALGFEIKKFHMNEGHAAFLTLELLRRHRRSIEEVWDEKLVWDTEKVRELCVFTTHTPIEAGHDRFSFDLVARCLGDFIPLDVLRELGGEEENLNMTLLALNLSDYVNGVAKKHRDVSRVMFPGYEIHAITNGVHSFTWTSDSFKRLFDHYFPGWANEPELLVRVEKIPHEEIWQSHMDAKKNLIDYVNETTGTGMDYDTLTIGFARRATAYKRGDLLFRDVERLKKIAGGKVQIVYAGKAHPQDEPGKQTIERIFSYISQLRDDIKITYLKNYNMDIALRMVSGVDVWLNTPLRPLEASGTSGMKAAHNGVLNFSVLDGWWIEGYIEGYTGWSIGAAPSELIPDENAADRRDSEDLYNKLEHEIIPLYYNDRDGWIRMMQHAIGKLAYYFNTHRMMRRYVTEGYL</sequence>
<dbReference type="EC" id="2.4.1.1" evidence="2"/>
<dbReference type="InterPro" id="IPR000811">
    <property type="entry name" value="Glyco_trans_35"/>
</dbReference>
<gene>
    <name evidence="2" type="ORF">MNBD_NITROSPIRAE02-1645</name>
</gene>
<dbReference type="NCBIfam" id="TIGR02094">
    <property type="entry name" value="more_P_ylases"/>
    <property type="match status" value="1"/>
</dbReference>
<name>A0A3B1CXW2_9ZZZZ</name>
<comment type="similarity">
    <text evidence="1">Belongs to the glycogen phosphorylase family.</text>
</comment>
<dbReference type="EMBL" id="UOGH01000047">
    <property type="protein sequence ID" value="VAX27510.1"/>
    <property type="molecule type" value="Genomic_DNA"/>
</dbReference>
<evidence type="ECO:0000256" key="1">
    <source>
        <dbReference type="ARBA" id="ARBA00006047"/>
    </source>
</evidence>
<dbReference type="PANTHER" id="PTHR42655">
    <property type="entry name" value="GLYCOGEN PHOSPHORYLASE"/>
    <property type="match status" value="1"/>
</dbReference>
<dbReference type="InterPro" id="IPR011834">
    <property type="entry name" value="Agluc_phsphrylas"/>
</dbReference>
<keyword evidence="2" id="KW-0808">Transferase</keyword>
<proteinExistence type="inferred from homology"/>
<dbReference type="Gene3D" id="3.40.50.2000">
    <property type="entry name" value="Glycogen Phosphorylase B"/>
    <property type="match status" value="3"/>
</dbReference>
<dbReference type="GO" id="GO:0005975">
    <property type="term" value="P:carbohydrate metabolic process"/>
    <property type="evidence" value="ECO:0007669"/>
    <property type="project" value="InterPro"/>
</dbReference>
<protein>
    <submittedName>
        <fullName evidence="2">Glycogen phosphorylase</fullName>
        <ecNumber evidence="2">2.4.1.1</ecNumber>
    </submittedName>
</protein>
<dbReference type="PANTHER" id="PTHR42655:SF1">
    <property type="entry name" value="GLYCOGEN PHOSPHORYLASE"/>
    <property type="match status" value="1"/>
</dbReference>
<dbReference type="GO" id="GO:0030170">
    <property type="term" value="F:pyridoxal phosphate binding"/>
    <property type="evidence" value="ECO:0007669"/>
    <property type="project" value="InterPro"/>
</dbReference>
<dbReference type="SUPFAM" id="SSF53756">
    <property type="entry name" value="UDP-Glycosyltransferase/glycogen phosphorylase"/>
    <property type="match status" value="1"/>
</dbReference>
<dbReference type="GO" id="GO:0008184">
    <property type="term" value="F:glycogen phosphorylase activity"/>
    <property type="evidence" value="ECO:0007669"/>
    <property type="project" value="InterPro"/>
</dbReference>
<evidence type="ECO:0000313" key="2">
    <source>
        <dbReference type="EMBL" id="VAX27510.1"/>
    </source>
</evidence>
<reference evidence="2" key="1">
    <citation type="submission" date="2018-06" db="EMBL/GenBank/DDBJ databases">
        <authorList>
            <person name="Zhirakovskaya E."/>
        </authorList>
    </citation>
    <scope>NUCLEOTIDE SEQUENCE</scope>
</reference>